<accession>A0A1H6BWG9</accession>
<reference evidence="4" key="1">
    <citation type="submission" date="2016-10" db="EMBL/GenBank/DDBJ databases">
        <authorList>
            <person name="Varghese N."/>
            <person name="Submissions S."/>
        </authorList>
    </citation>
    <scope>NUCLEOTIDE SEQUENCE [LARGE SCALE GENOMIC DNA]</scope>
    <source>
        <strain evidence="4">DSM 22361</strain>
    </source>
</reference>
<dbReference type="InterPro" id="IPR019949">
    <property type="entry name" value="CmoO-like"/>
</dbReference>
<protein>
    <submittedName>
        <fullName evidence="3">Luciferase family oxidoreductase, group 1</fullName>
    </submittedName>
</protein>
<sequence length="337" mass="37346">MKLSILDQSLLIEGKTGADAVRDTVSLAIAADELGFHRIWLSEHHNLSFLQGSSPIVLLSAIGAQTKQIRIGSGGVMLPNHSAFHIAENFRMLESLYPNRVDCGIGRASGGDAFSRSLLNGNDRITNQDFEQQVSALDMYLHDECKRAKANPSTLKAPPIWMLSGGGHRNSGIYPAENGLGLAIAAFINPNPTPEAAVEYIRRFKPSEELPEPKIILAYNCICAEDPKRLAQLKKLSDLFRLTRDSGNYMQYVPSADKLDGIHFSKQQKEYLESISGRELVGNAKQIFEQAKKIGADFYSDEIMLSMISYTLEDRISAIKALSETFQLNKKIDKNEK</sequence>
<evidence type="ECO:0000313" key="4">
    <source>
        <dbReference type="Proteomes" id="UP000236731"/>
    </source>
</evidence>
<feature type="domain" description="Luciferase-like" evidence="2">
    <location>
        <begin position="14"/>
        <end position="290"/>
    </location>
</feature>
<dbReference type="GO" id="GO:0005829">
    <property type="term" value="C:cytosol"/>
    <property type="evidence" value="ECO:0007669"/>
    <property type="project" value="TreeGrafter"/>
</dbReference>
<dbReference type="SUPFAM" id="SSF51679">
    <property type="entry name" value="Bacterial luciferase-like"/>
    <property type="match status" value="1"/>
</dbReference>
<dbReference type="InterPro" id="IPR050766">
    <property type="entry name" value="Bact_Lucif_Oxidored"/>
</dbReference>
<organism evidence="3 4">
    <name type="scientific">Sphingobacterium lactis</name>
    <dbReference type="NCBI Taxonomy" id="797291"/>
    <lineage>
        <taxon>Bacteria</taxon>
        <taxon>Pseudomonadati</taxon>
        <taxon>Bacteroidota</taxon>
        <taxon>Sphingobacteriia</taxon>
        <taxon>Sphingobacteriales</taxon>
        <taxon>Sphingobacteriaceae</taxon>
        <taxon>Sphingobacterium</taxon>
    </lineage>
</organism>
<dbReference type="Proteomes" id="UP000236731">
    <property type="component" value="Unassembled WGS sequence"/>
</dbReference>
<name>A0A1H6BWG9_9SPHI</name>
<dbReference type="NCBIfam" id="TIGR03558">
    <property type="entry name" value="oxido_grp_1"/>
    <property type="match status" value="1"/>
</dbReference>
<dbReference type="Gene3D" id="3.20.20.30">
    <property type="entry name" value="Luciferase-like domain"/>
    <property type="match status" value="1"/>
</dbReference>
<dbReference type="PANTHER" id="PTHR30137:SF6">
    <property type="entry name" value="LUCIFERASE-LIKE MONOOXYGENASE"/>
    <property type="match status" value="1"/>
</dbReference>
<dbReference type="InterPro" id="IPR036661">
    <property type="entry name" value="Luciferase-like_sf"/>
</dbReference>
<evidence type="ECO:0000313" key="3">
    <source>
        <dbReference type="EMBL" id="SEG64787.1"/>
    </source>
</evidence>
<gene>
    <name evidence="3" type="ORF">SAMN05421877_1125</name>
</gene>
<dbReference type="InterPro" id="IPR011251">
    <property type="entry name" value="Luciferase-like_dom"/>
</dbReference>
<dbReference type="CDD" id="cd00347">
    <property type="entry name" value="Flavin_utilizing_monoxygenases"/>
    <property type="match status" value="1"/>
</dbReference>
<comment type="similarity">
    <text evidence="1">To bacterial alkanal monooxygenase alpha and beta chains.</text>
</comment>
<evidence type="ECO:0000256" key="1">
    <source>
        <dbReference type="ARBA" id="ARBA00007789"/>
    </source>
</evidence>
<dbReference type="OrthoDB" id="9780518at2"/>
<evidence type="ECO:0000259" key="2">
    <source>
        <dbReference type="Pfam" id="PF00296"/>
    </source>
</evidence>
<dbReference type="GO" id="GO:0016705">
    <property type="term" value="F:oxidoreductase activity, acting on paired donors, with incorporation or reduction of molecular oxygen"/>
    <property type="evidence" value="ECO:0007669"/>
    <property type="project" value="InterPro"/>
</dbReference>
<dbReference type="AlphaFoldDB" id="A0A1H6BWG9"/>
<dbReference type="EMBL" id="FNUT01000012">
    <property type="protein sequence ID" value="SEG64787.1"/>
    <property type="molecule type" value="Genomic_DNA"/>
</dbReference>
<proteinExistence type="predicted"/>
<dbReference type="PANTHER" id="PTHR30137">
    <property type="entry name" value="LUCIFERASE-LIKE MONOOXYGENASE"/>
    <property type="match status" value="1"/>
</dbReference>
<dbReference type="RefSeq" id="WP_103907412.1">
    <property type="nucleotide sequence ID" value="NZ_CP049246.1"/>
</dbReference>
<dbReference type="Pfam" id="PF00296">
    <property type="entry name" value="Bac_luciferase"/>
    <property type="match status" value="1"/>
</dbReference>
<keyword evidence="4" id="KW-1185">Reference proteome</keyword>